<keyword evidence="1" id="KW-0812">Transmembrane</keyword>
<name>A0ABP5M8I0_9MICO</name>
<comment type="caution">
    <text evidence="2">The sequence shown here is derived from an EMBL/GenBank/DDBJ whole genome shotgun (WGS) entry which is preliminary data.</text>
</comment>
<dbReference type="Proteomes" id="UP001501599">
    <property type="component" value="Unassembled WGS sequence"/>
</dbReference>
<evidence type="ECO:0000313" key="3">
    <source>
        <dbReference type="Proteomes" id="UP001501599"/>
    </source>
</evidence>
<feature type="transmembrane region" description="Helical" evidence="1">
    <location>
        <begin position="6"/>
        <end position="31"/>
    </location>
</feature>
<organism evidence="2 3">
    <name type="scientific">Agrococcus versicolor</name>
    <dbReference type="NCBI Taxonomy" id="501482"/>
    <lineage>
        <taxon>Bacteria</taxon>
        <taxon>Bacillati</taxon>
        <taxon>Actinomycetota</taxon>
        <taxon>Actinomycetes</taxon>
        <taxon>Micrococcales</taxon>
        <taxon>Microbacteriaceae</taxon>
        <taxon>Agrococcus</taxon>
    </lineage>
</organism>
<evidence type="ECO:0000256" key="1">
    <source>
        <dbReference type="SAM" id="Phobius"/>
    </source>
</evidence>
<proteinExistence type="predicted"/>
<keyword evidence="1" id="KW-0472">Membrane</keyword>
<gene>
    <name evidence="2" type="ORF">GCM10009846_00030</name>
</gene>
<sequence>MVPFEAYGGAATAAGAAMSVTNATAVAAMMAPARVRQPCKLFTGCLQWQIRAAMRRPREGFER</sequence>
<accession>A0ABP5M8I0</accession>
<keyword evidence="3" id="KW-1185">Reference proteome</keyword>
<reference evidence="3" key="1">
    <citation type="journal article" date="2019" name="Int. J. Syst. Evol. Microbiol.">
        <title>The Global Catalogue of Microorganisms (GCM) 10K type strain sequencing project: providing services to taxonomists for standard genome sequencing and annotation.</title>
        <authorList>
            <consortium name="The Broad Institute Genomics Platform"/>
            <consortium name="The Broad Institute Genome Sequencing Center for Infectious Disease"/>
            <person name="Wu L."/>
            <person name="Ma J."/>
        </authorList>
    </citation>
    <scope>NUCLEOTIDE SEQUENCE [LARGE SCALE GENOMIC DNA]</scope>
    <source>
        <strain evidence="3">JCM 16026</strain>
    </source>
</reference>
<evidence type="ECO:0000313" key="2">
    <source>
        <dbReference type="EMBL" id="GAA2170265.1"/>
    </source>
</evidence>
<dbReference type="EMBL" id="BAAAQT010000001">
    <property type="protein sequence ID" value="GAA2170265.1"/>
    <property type="molecule type" value="Genomic_DNA"/>
</dbReference>
<keyword evidence="1" id="KW-1133">Transmembrane helix</keyword>
<protein>
    <submittedName>
        <fullName evidence="2">Uncharacterized protein</fullName>
    </submittedName>
</protein>